<protein>
    <recommendedName>
        <fullName evidence="3">Addiction module component</fullName>
    </recommendedName>
</protein>
<evidence type="ECO:0000313" key="1">
    <source>
        <dbReference type="EMBL" id="SHJ75175.1"/>
    </source>
</evidence>
<sequence>MKKVFLKVEEDKLQFFLELIKNLDFVQIQDYEVDSKEEIEANVREGFEELQKYKKGKLKTTSAKDFIDEL</sequence>
<gene>
    <name evidence="1" type="ORF">SAMN04487908_12454</name>
</gene>
<organism evidence="1 2">
    <name type="scientific">Aequorivita viscosa</name>
    <dbReference type="NCBI Taxonomy" id="797419"/>
    <lineage>
        <taxon>Bacteria</taxon>
        <taxon>Pseudomonadati</taxon>
        <taxon>Bacteroidota</taxon>
        <taxon>Flavobacteriia</taxon>
        <taxon>Flavobacteriales</taxon>
        <taxon>Flavobacteriaceae</taxon>
        <taxon>Aequorivita</taxon>
    </lineage>
</organism>
<reference evidence="2" key="1">
    <citation type="submission" date="2016-11" db="EMBL/GenBank/DDBJ databases">
        <authorList>
            <person name="Varghese N."/>
            <person name="Submissions S."/>
        </authorList>
    </citation>
    <scope>NUCLEOTIDE SEQUENCE [LARGE SCALE GENOMIC DNA]</scope>
    <source>
        <strain evidence="2">DSM 26349</strain>
    </source>
</reference>
<dbReference type="AlphaFoldDB" id="A0A1M6LVI3"/>
<accession>A0A1M6LVI3</accession>
<evidence type="ECO:0008006" key="3">
    <source>
        <dbReference type="Google" id="ProtNLM"/>
    </source>
</evidence>
<dbReference type="EMBL" id="FQYV01000024">
    <property type="protein sequence ID" value="SHJ75175.1"/>
    <property type="molecule type" value="Genomic_DNA"/>
</dbReference>
<dbReference type="OrthoDB" id="965427at2"/>
<name>A0A1M6LVI3_9FLAO</name>
<keyword evidence="2" id="KW-1185">Reference proteome</keyword>
<dbReference type="RefSeq" id="WP_073220541.1">
    <property type="nucleotide sequence ID" value="NZ_FNNS01000022.1"/>
</dbReference>
<dbReference type="Proteomes" id="UP000184172">
    <property type="component" value="Unassembled WGS sequence"/>
</dbReference>
<proteinExistence type="predicted"/>
<evidence type="ECO:0000313" key="2">
    <source>
        <dbReference type="Proteomes" id="UP000184172"/>
    </source>
</evidence>